<dbReference type="Gene3D" id="1.20.120.160">
    <property type="entry name" value="HPT domain"/>
    <property type="match status" value="1"/>
</dbReference>
<dbReference type="InterPro" id="IPR011006">
    <property type="entry name" value="CheY-like_superfamily"/>
</dbReference>
<dbReference type="InterPro" id="IPR036890">
    <property type="entry name" value="HATPase_C_sf"/>
</dbReference>
<dbReference type="Gene3D" id="1.10.287.130">
    <property type="match status" value="1"/>
</dbReference>
<dbReference type="SMART" id="SM00448">
    <property type="entry name" value="REC"/>
    <property type="match status" value="1"/>
</dbReference>
<dbReference type="InterPro" id="IPR001789">
    <property type="entry name" value="Sig_transdc_resp-reg_receiver"/>
</dbReference>
<evidence type="ECO:0000256" key="5">
    <source>
        <dbReference type="ARBA" id="ARBA00022519"/>
    </source>
</evidence>
<dbReference type="CDD" id="cd00082">
    <property type="entry name" value="HisKA"/>
    <property type="match status" value="1"/>
</dbReference>
<dbReference type="CDD" id="cd16922">
    <property type="entry name" value="HATPase_EvgS-ArcB-TorS-like"/>
    <property type="match status" value="1"/>
</dbReference>
<keyword evidence="10" id="KW-0067">ATP-binding</keyword>
<dbReference type="Pfam" id="PF01627">
    <property type="entry name" value="Hpt"/>
    <property type="match status" value="1"/>
</dbReference>
<evidence type="ECO:0000256" key="12">
    <source>
        <dbReference type="ARBA" id="ARBA00023012"/>
    </source>
</evidence>
<keyword evidence="7" id="KW-0808">Transferase</keyword>
<dbReference type="GO" id="GO:0000155">
    <property type="term" value="F:phosphorelay sensor kinase activity"/>
    <property type="evidence" value="ECO:0007669"/>
    <property type="project" value="InterPro"/>
</dbReference>
<name>A0AAQ1GJQ2_9BURK</name>
<dbReference type="Gene3D" id="3.30.565.10">
    <property type="entry name" value="Histidine kinase-like ATPase, C-terminal domain"/>
    <property type="match status" value="1"/>
</dbReference>
<comment type="subcellular location">
    <subcellularLocation>
        <location evidence="2">Cell inner membrane</location>
        <topology evidence="2">Multi-pass membrane protein</topology>
    </subcellularLocation>
</comment>
<dbReference type="InterPro" id="IPR003594">
    <property type="entry name" value="HATPase_dom"/>
</dbReference>
<dbReference type="AlphaFoldDB" id="A0AAQ1GJQ2"/>
<dbReference type="InterPro" id="IPR005467">
    <property type="entry name" value="His_kinase_dom"/>
</dbReference>
<dbReference type="SMART" id="SM00387">
    <property type="entry name" value="HATPase_c"/>
    <property type="match status" value="1"/>
</dbReference>
<feature type="modified residue" description="Phosphohistidine" evidence="14">
    <location>
        <position position="1060"/>
    </location>
</feature>
<dbReference type="SMART" id="SM00388">
    <property type="entry name" value="HisKA"/>
    <property type="match status" value="1"/>
</dbReference>
<dbReference type="CDD" id="cd17546">
    <property type="entry name" value="REC_hyHK_CKI1_RcsC-like"/>
    <property type="match status" value="1"/>
</dbReference>
<evidence type="ECO:0000256" key="8">
    <source>
        <dbReference type="ARBA" id="ARBA00022692"/>
    </source>
</evidence>
<dbReference type="InterPro" id="IPR036097">
    <property type="entry name" value="HisK_dim/P_sf"/>
</dbReference>
<feature type="modified residue" description="4-aspartylphosphate" evidence="15">
    <location>
        <position position="919"/>
    </location>
</feature>
<evidence type="ECO:0000256" key="3">
    <source>
        <dbReference type="ARBA" id="ARBA00012438"/>
    </source>
</evidence>
<proteinExistence type="predicted"/>
<dbReference type="SUPFAM" id="SSF52172">
    <property type="entry name" value="CheY-like"/>
    <property type="match status" value="1"/>
</dbReference>
<dbReference type="GeneID" id="61303962"/>
<evidence type="ECO:0000256" key="13">
    <source>
        <dbReference type="ARBA" id="ARBA00023136"/>
    </source>
</evidence>
<dbReference type="PROSITE" id="PS50894">
    <property type="entry name" value="HPT"/>
    <property type="match status" value="1"/>
</dbReference>
<evidence type="ECO:0000313" key="21">
    <source>
        <dbReference type="EMBL" id="SEK04501.1"/>
    </source>
</evidence>
<dbReference type="Pfam" id="PF00072">
    <property type="entry name" value="Response_reg"/>
    <property type="match status" value="1"/>
</dbReference>
<dbReference type="Pfam" id="PF00512">
    <property type="entry name" value="HisKA"/>
    <property type="match status" value="1"/>
</dbReference>
<keyword evidence="8 17" id="KW-0812">Transmembrane</keyword>
<dbReference type="SUPFAM" id="SSF47384">
    <property type="entry name" value="Homodimeric domain of signal transducing histidine kinase"/>
    <property type="match status" value="1"/>
</dbReference>
<evidence type="ECO:0000256" key="10">
    <source>
        <dbReference type="ARBA" id="ARBA00022840"/>
    </source>
</evidence>
<evidence type="ECO:0000256" key="11">
    <source>
        <dbReference type="ARBA" id="ARBA00022989"/>
    </source>
</evidence>
<dbReference type="Proteomes" id="UP000183529">
    <property type="component" value="Unassembled WGS sequence"/>
</dbReference>
<comment type="caution">
    <text evidence="21">The sequence shown here is derived from an EMBL/GenBank/DDBJ whole genome shotgun (WGS) entry which is preliminary data.</text>
</comment>
<evidence type="ECO:0000256" key="14">
    <source>
        <dbReference type="PROSITE-ProRule" id="PRU00110"/>
    </source>
</evidence>
<gene>
    <name evidence="21" type="ORF">SAMN05216550_11465</name>
</gene>
<dbReference type="Pfam" id="PF02518">
    <property type="entry name" value="HATPase_c"/>
    <property type="match status" value="1"/>
</dbReference>
<evidence type="ECO:0000256" key="1">
    <source>
        <dbReference type="ARBA" id="ARBA00000085"/>
    </source>
</evidence>
<dbReference type="InterPro" id="IPR036641">
    <property type="entry name" value="HPT_dom_sf"/>
</dbReference>
<evidence type="ECO:0000256" key="6">
    <source>
        <dbReference type="ARBA" id="ARBA00022553"/>
    </source>
</evidence>
<keyword evidence="10" id="KW-0547">Nucleotide-binding</keyword>
<evidence type="ECO:0000256" key="16">
    <source>
        <dbReference type="SAM" id="MobiDB-lite"/>
    </source>
</evidence>
<dbReference type="PROSITE" id="PS50109">
    <property type="entry name" value="HIS_KIN"/>
    <property type="match status" value="1"/>
</dbReference>
<dbReference type="RefSeq" id="WP_074985653.1">
    <property type="nucleotide sequence ID" value="NZ_CADFGN010000012.1"/>
</dbReference>
<dbReference type="PRINTS" id="PR00344">
    <property type="entry name" value="BCTRLSENSOR"/>
</dbReference>
<evidence type="ECO:0000256" key="17">
    <source>
        <dbReference type="SAM" id="Phobius"/>
    </source>
</evidence>
<keyword evidence="13 17" id="KW-0472">Membrane</keyword>
<evidence type="ECO:0000256" key="2">
    <source>
        <dbReference type="ARBA" id="ARBA00004429"/>
    </source>
</evidence>
<keyword evidence="4" id="KW-1003">Cell membrane</keyword>
<keyword evidence="11 17" id="KW-1133">Transmembrane helix</keyword>
<dbReference type="Gene3D" id="3.40.50.2300">
    <property type="match status" value="1"/>
</dbReference>
<accession>A0AAQ1GJQ2</accession>
<dbReference type="InterPro" id="IPR004358">
    <property type="entry name" value="Sig_transdc_His_kin-like_C"/>
</dbReference>
<feature type="compositionally biased region" description="Low complexity" evidence="16">
    <location>
        <begin position="993"/>
        <end position="1003"/>
    </location>
</feature>
<organism evidence="21 22">
    <name type="scientific">Paraburkholderia tropica</name>
    <dbReference type="NCBI Taxonomy" id="92647"/>
    <lineage>
        <taxon>Bacteria</taxon>
        <taxon>Pseudomonadati</taxon>
        <taxon>Pseudomonadota</taxon>
        <taxon>Betaproteobacteria</taxon>
        <taxon>Burkholderiales</taxon>
        <taxon>Burkholderiaceae</taxon>
        <taxon>Paraburkholderia</taxon>
    </lineage>
</organism>
<evidence type="ECO:0000256" key="7">
    <source>
        <dbReference type="ARBA" id="ARBA00022679"/>
    </source>
</evidence>
<dbReference type="SUPFAM" id="SSF47226">
    <property type="entry name" value="Histidine-containing phosphotransfer domain, HPT domain"/>
    <property type="match status" value="1"/>
</dbReference>
<keyword evidence="9 21" id="KW-0418">Kinase</keyword>
<dbReference type="PROSITE" id="PS50110">
    <property type="entry name" value="RESPONSE_REGULATORY"/>
    <property type="match status" value="1"/>
</dbReference>
<feature type="domain" description="Response regulatory" evidence="19">
    <location>
        <begin position="870"/>
        <end position="984"/>
    </location>
</feature>
<keyword evidence="5" id="KW-0997">Cell inner membrane</keyword>
<evidence type="ECO:0000259" key="18">
    <source>
        <dbReference type="PROSITE" id="PS50109"/>
    </source>
</evidence>
<feature type="domain" description="HPt" evidence="20">
    <location>
        <begin position="1021"/>
        <end position="1112"/>
    </location>
</feature>
<comment type="catalytic activity">
    <reaction evidence="1">
        <text>ATP + protein L-histidine = ADP + protein N-phospho-L-histidine.</text>
        <dbReference type="EC" id="2.7.13.3"/>
    </reaction>
</comment>
<evidence type="ECO:0000256" key="9">
    <source>
        <dbReference type="ARBA" id="ARBA00022777"/>
    </source>
</evidence>
<feature type="domain" description="Histidine kinase" evidence="18">
    <location>
        <begin position="506"/>
        <end position="722"/>
    </location>
</feature>
<feature type="region of interest" description="Disordered" evidence="16">
    <location>
        <begin position="993"/>
        <end position="1020"/>
    </location>
</feature>
<dbReference type="EMBL" id="FNZM01000014">
    <property type="protein sequence ID" value="SEK04501.1"/>
    <property type="molecule type" value="Genomic_DNA"/>
</dbReference>
<evidence type="ECO:0000259" key="20">
    <source>
        <dbReference type="PROSITE" id="PS50894"/>
    </source>
</evidence>
<evidence type="ECO:0000256" key="4">
    <source>
        <dbReference type="ARBA" id="ARBA00022475"/>
    </source>
</evidence>
<sequence>MEANASAPNASPFATLKALEHNLRRERRVFTMLIGLLVFAAVAAACVAITTIAFLSLAGDGAQLRATIAQSNEALSFRYNQLTSARLLLGLKEASLLVADDTPAAHAHCAPTFAGVDGSPPLRALCDRAIDAMSHASSDTPLLFVLVDGSAAYGYQLAPAAHLPDGPLRPGEGARVLVDSALLHMSARGADPLSVGRGRSVIWFRPPAALGFAPNLVLGATSVLKDGKPYALVLTSVDIATLGRDPDGNGPDVAPVLVDADGLRLAGPLSDGATQVIERYLASEPTGRFHLLPRFGWAMRERPLVHDFGHYLLALSWADHLRQIRAPVAVVLLLTVALVLMLLSLLRYWNRRVLARTYGEATRALENELLNHLLVHATPIGLCIVRKRDFDIVIANQIVRNVLGLDTRATRLPAALCLEFEKHLPAPVNEGTASTPIYALPFSLTRENGESVHLDITYAAATLNREAVMFCAFADMSKHYEAERLLREAQRTSDEAARTKVSFFAAMSHEIRTPLASLVGNIELVARGPLAAEQEARVDAMQVSAAELLQIVSDVLDFSKIDVGAMKLSEDAESIAALLVRIALAHAPLAVRQKLPFYLVMDRAIPARLFFDPIRLAQIVNNLLSNAFKFTHSGKIVLRAAWRDATLDISVADSGVGMPDDLKARLFQPFTQGDDHRLTESRGTGLGLTICGRLAALMHGRCEVESTLGVGTRVLVSLPLRADGAATAGEQWTLPDPHPALLCRAPENREWLTNLFDARLSTPVYLHATETPPDGAFDYLLVTGEFSVNDVQRVWRDPAKVVWLRQDGPLVPLALEGGGVEVSLYSLAGIRTATQMLRGQLPAADAAPTQTDTGAAGAEAHAPADFHRLSVLIAEDNLLNRSLLRDQLRTLGANVIEAKDGEEALAKLETAHVDLVITDLNMPKMNGYELLQTARAKQPSLPVYAVSGNALPEQIAQGRTLGFTDYLSKPVPLAALARVLTDVTSRVLADHAAAQPAQATPGTSPLSADNATGVDEQTPRFPDLPPGLAPIFIEQADHDLADFARIAGTQDVQRLREWVHRVAGGIAVLGPSVLHDTCRELRAAIHESGAWDENVQTLAAALIADLEALRAYAANREST</sequence>
<dbReference type="SUPFAM" id="SSF55874">
    <property type="entry name" value="ATPase domain of HSP90 chaperone/DNA topoisomerase II/histidine kinase"/>
    <property type="match status" value="1"/>
</dbReference>
<dbReference type="GO" id="GO:0005886">
    <property type="term" value="C:plasma membrane"/>
    <property type="evidence" value="ECO:0007669"/>
    <property type="project" value="UniProtKB-SubCell"/>
</dbReference>
<protein>
    <recommendedName>
        <fullName evidence="3">histidine kinase</fullName>
        <ecNumber evidence="3">2.7.13.3</ecNumber>
    </recommendedName>
</protein>
<keyword evidence="12" id="KW-0902">Two-component regulatory system</keyword>
<evidence type="ECO:0000256" key="15">
    <source>
        <dbReference type="PROSITE-ProRule" id="PRU00169"/>
    </source>
</evidence>
<evidence type="ECO:0000259" key="19">
    <source>
        <dbReference type="PROSITE" id="PS50110"/>
    </source>
</evidence>
<dbReference type="InterPro" id="IPR003661">
    <property type="entry name" value="HisK_dim/P_dom"/>
</dbReference>
<feature type="transmembrane region" description="Helical" evidence="17">
    <location>
        <begin position="29"/>
        <end position="55"/>
    </location>
</feature>
<reference evidence="21 22" key="1">
    <citation type="submission" date="2016-10" db="EMBL/GenBank/DDBJ databases">
        <authorList>
            <person name="Varghese N."/>
            <person name="Submissions S."/>
        </authorList>
    </citation>
    <scope>NUCLEOTIDE SEQUENCE [LARGE SCALE GENOMIC DNA]</scope>
    <source>
        <strain evidence="21 22">LMG 22274</strain>
    </source>
</reference>
<dbReference type="EC" id="2.7.13.3" evidence="3"/>
<dbReference type="PANTHER" id="PTHR43047">
    <property type="entry name" value="TWO-COMPONENT HISTIDINE PROTEIN KINASE"/>
    <property type="match status" value="1"/>
</dbReference>
<keyword evidence="6 15" id="KW-0597">Phosphoprotein</keyword>
<evidence type="ECO:0000313" key="22">
    <source>
        <dbReference type="Proteomes" id="UP000183529"/>
    </source>
</evidence>
<dbReference type="InterPro" id="IPR008207">
    <property type="entry name" value="Sig_transdc_His_kin_Hpt_dom"/>
</dbReference>